<dbReference type="GO" id="GO:0005886">
    <property type="term" value="C:plasma membrane"/>
    <property type="evidence" value="ECO:0007669"/>
    <property type="project" value="TreeGrafter"/>
</dbReference>
<dbReference type="Gene3D" id="3.30.565.10">
    <property type="entry name" value="Histidine kinase-like ATPase, C-terminal domain"/>
    <property type="match status" value="1"/>
</dbReference>
<dbReference type="SMART" id="SM00388">
    <property type="entry name" value="HisKA"/>
    <property type="match status" value="1"/>
</dbReference>
<dbReference type="PROSITE" id="PS50109">
    <property type="entry name" value="HIS_KIN"/>
    <property type="match status" value="1"/>
</dbReference>
<reference evidence="14" key="1">
    <citation type="submission" date="2021-11" db="EMBL/GenBank/DDBJ databases">
        <title>Genome sequence.</title>
        <authorList>
            <person name="Sun Q."/>
        </authorList>
    </citation>
    <scope>NUCLEOTIDE SEQUENCE</scope>
    <source>
        <strain evidence="14">JC732</strain>
    </source>
</reference>
<dbReference type="Pfam" id="PF00512">
    <property type="entry name" value="HisKA"/>
    <property type="match status" value="1"/>
</dbReference>
<dbReference type="SUPFAM" id="SSF55874">
    <property type="entry name" value="ATPase domain of HSP90 chaperone/DNA topoisomerase II/histidine kinase"/>
    <property type="match status" value="1"/>
</dbReference>
<dbReference type="SMART" id="SM00448">
    <property type="entry name" value="REC"/>
    <property type="match status" value="1"/>
</dbReference>
<evidence type="ECO:0000256" key="3">
    <source>
        <dbReference type="ARBA" id="ARBA00012438"/>
    </source>
</evidence>
<dbReference type="InterPro" id="IPR003660">
    <property type="entry name" value="HAMP_dom"/>
</dbReference>
<evidence type="ECO:0000256" key="10">
    <source>
        <dbReference type="SAM" id="Phobius"/>
    </source>
</evidence>
<dbReference type="PANTHER" id="PTHR43047:SF72">
    <property type="entry name" value="OSMOSENSING HISTIDINE PROTEIN KINASE SLN1"/>
    <property type="match status" value="1"/>
</dbReference>
<dbReference type="FunFam" id="1.10.287.130:FF:000001">
    <property type="entry name" value="Two-component sensor histidine kinase"/>
    <property type="match status" value="1"/>
</dbReference>
<dbReference type="GO" id="GO:0009927">
    <property type="term" value="F:histidine phosphotransfer kinase activity"/>
    <property type="evidence" value="ECO:0007669"/>
    <property type="project" value="TreeGrafter"/>
</dbReference>
<dbReference type="PROSITE" id="PS50110">
    <property type="entry name" value="RESPONSE_REGULATORY"/>
    <property type="match status" value="1"/>
</dbReference>
<evidence type="ECO:0000259" key="11">
    <source>
        <dbReference type="PROSITE" id="PS50109"/>
    </source>
</evidence>
<proteinExistence type="predicted"/>
<dbReference type="CDD" id="cd17546">
    <property type="entry name" value="REC_hyHK_CKI1_RcsC-like"/>
    <property type="match status" value="1"/>
</dbReference>
<accession>A0A9X1MQQ7</accession>
<keyword evidence="6" id="KW-0418">Kinase</keyword>
<comment type="caution">
    <text evidence="14">The sequence shown here is derived from an EMBL/GenBank/DDBJ whole genome shotgun (WGS) entry which is preliminary data.</text>
</comment>
<evidence type="ECO:0000256" key="5">
    <source>
        <dbReference type="ARBA" id="ARBA00022679"/>
    </source>
</evidence>
<dbReference type="SMART" id="SM00304">
    <property type="entry name" value="HAMP"/>
    <property type="match status" value="1"/>
</dbReference>
<feature type="transmembrane region" description="Helical" evidence="10">
    <location>
        <begin position="325"/>
        <end position="345"/>
    </location>
</feature>
<comment type="subcellular location">
    <subcellularLocation>
        <location evidence="2">Membrane</location>
    </subcellularLocation>
</comment>
<feature type="domain" description="Response regulatory" evidence="12">
    <location>
        <begin position="676"/>
        <end position="795"/>
    </location>
</feature>
<dbReference type="SUPFAM" id="SSF47384">
    <property type="entry name" value="Homodimeric domain of signal transducing histidine kinase"/>
    <property type="match status" value="1"/>
</dbReference>
<evidence type="ECO:0000256" key="6">
    <source>
        <dbReference type="ARBA" id="ARBA00022777"/>
    </source>
</evidence>
<evidence type="ECO:0000313" key="14">
    <source>
        <dbReference type="EMBL" id="MCC9630991.1"/>
    </source>
</evidence>
<feature type="modified residue" description="4-aspartylphosphate" evidence="8">
    <location>
        <position position="730"/>
    </location>
</feature>
<dbReference type="Proteomes" id="UP001139103">
    <property type="component" value="Unassembled WGS sequence"/>
</dbReference>
<dbReference type="EMBL" id="JAJKFT010000010">
    <property type="protein sequence ID" value="MCC9630991.1"/>
    <property type="molecule type" value="Genomic_DNA"/>
</dbReference>
<dbReference type="PANTHER" id="PTHR43047">
    <property type="entry name" value="TWO-COMPONENT HISTIDINE PROTEIN KINASE"/>
    <property type="match status" value="1"/>
</dbReference>
<dbReference type="AlphaFoldDB" id="A0A9X1MQQ7"/>
<keyword evidence="10" id="KW-0472">Membrane</keyword>
<dbReference type="SUPFAM" id="SSF52172">
    <property type="entry name" value="CheY-like"/>
    <property type="match status" value="1"/>
</dbReference>
<evidence type="ECO:0000313" key="15">
    <source>
        <dbReference type="Proteomes" id="UP001139103"/>
    </source>
</evidence>
<dbReference type="CDD" id="cd00082">
    <property type="entry name" value="HisKA"/>
    <property type="match status" value="1"/>
</dbReference>
<name>A0A9X1MQQ7_9BACT</name>
<dbReference type="PROSITE" id="PS50885">
    <property type="entry name" value="HAMP"/>
    <property type="match status" value="1"/>
</dbReference>
<dbReference type="InterPro" id="IPR036097">
    <property type="entry name" value="HisK_dim/P_sf"/>
</dbReference>
<comment type="catalytic activity">
    <reaction evidence="1">
        <text>ATP + protein L-histidine = ADP + protein N-phospho-L-histidine.</text>
        <dbReference type="EC" id="2.7.13.3"/>
    </reaction>
</comment>
<dbReference type="EC" id="2.7.13.3" evidence="3"/>
<keyword evidence="5" id="KW-0808">Transferase</keyword>
<dbReference type="Pfam" id="PF00672">
    <property type="entry name" value="HAMP"/>
    <property type="match status" value="1"/>
</dbReference>
<organism evidence="14 15">
    <name type="scientific">Blastopirellula sediminis</name>
    <dbReference type="NCBI Taxonomy" id="2894196"/>
    <lineage>
        <taxon>Bacteria</taxon>
        <taxon>Pseudomonadati</taxon>
        <taxon>Planctomycetota</taxon>
        <taxon>Planctomycetia</taxon>
        <taxon>Pirellulales</taxon>
        <taxon>Pirellulaceae</taxon>
        <taxon>Blastopirellula</taxon>
    </lineage>
</organism>
<dbReference type="CDD" id="cd18773">
    <property type="entry name" value="PDC1_HK_sensor"/>
    <property type="match status" value="1"/>
</dbReference>
<dbReference type="PRINTS" id="PR00344">
    <property type="entry name" value="BCTRLSENSOR"/>
</dbReference>
<gene>
    <name evidence="14" type="ORF">LOC68_21585</name>
</gene>
<dbReference type="Gene3D" id="1.10.287.130">
    <property type="match status" value="1"/>
</dbReference>
<dbReference type="Pfam" id="PF00072">
    <property type="entry name" value="Response_reg"/>
    <property type="match status" value="1"/>
</dbReference>
<evidence type="ECO:0000256" key="9">
    <source>
        <dbReference type="SAM" id="MobiDB-lite"/>
    </source>
</evidence>
<sequence length="841" mass="92782">MKLTTKFYSLLIILVVSMLLLGYLASRQASDVLRNVIVSRSAGQAQSVIDEIDRMVHAKTAQWRAYSESPQIRQALIESNAEFAELSDIQGTIDERDRQWRAHDPESEILSSEIDASPLSKELARQVALLNDEYGAAEYGEVFLTNRYGANVAETNRTSDYRQDDEVWWKAAAKEAVYVDNVAYDESAGEYAISLCLRVDDANGDFLGVLKTVVSLNEIIDVIDQRASQDSVLNVALIDSNQKYIYHSAESTRTPLDQTSPLEGLEFTAYGPTQRIYEHADPTGKRILSVVAESRGSGKFAGLGWQTIIDQSESTLMAPLTRLRWNIFAIAMLLATAVLAISWVVGNRLRTRISRLSHAAKRIGDGEFGLQVDDEYHDELNSVIRQFNAMSWKIVHAHDELLAAQHRAEAANEAKSRFLATMSHELRTPMTAILGFTENLMESPDYGSGEERNETLSTILRNGEHLLGLIDDVLDLSKIEAGRTEIHTELCSPGRIANEVASILKKRAASRRLSLAVRCKTPIPAEIETDALRLRQILINLVGNALKFTEKGGVTLELSSTFGDVGRRMLRFRVTDTGPGIPSEKLESIFEPFVQADDTVSRSYGGAGLGLPISRRLAELMGGTLIVESAMGKGSSFTLSVPVGDIEGIPFVESIDECMTSMTKPSHEFPTHLDANVLLVEDSRDAQLLIRTILERAGAKITLATNGAEALEKMEHADQTSQQFDLILMDMQMPIMDGYTATEKLRKQGYKLPIIALTAQAMEEDRQRCIDVGCSDYSSKPIHRKTLLKKIHMALRSHQADQESAVATSTNGSTQSGRFTGPSSDSDADAAADSVRPIRPR</sequence>
<dbReference type="SMART" id="SM00387">
    <property type="entry name" value="HATPase_c"/>
    <property type="match status" value="1"/>
</dbReference>
<dbReference type="InterPro" id="IPR011006">
    <property type="entry name" value="CheY-like_superfamily"/>
</dbReference>
<keyword evidence="15" id="KW-1185">Reference proteome</keyword>
<keyword evidence="10" id="KW-1133">Transmembrane helix</keyword>
<dbReference type="InterPro" id="IPR001789">
    <property type="entry name" value="Sig_transdc_resp-reg_receiver"/>
</dbReference>
<feature type="domain" description="Histidine kinase" evidence="11">
    <location>
        <begin position="421"/>
        <end position="645"/>
    </location>
</feature>
<dbReference type="GO" id="GO:0000155">
    <property type="term" value="F:phosphorelay sensor kinase activity"/>
    <property type="evidence" value="ECO:0007669"/>
    <property type="project" value="InterPro"/>
</dbReference>
<evidence type="ECO:0000259" key="12">
    <source>
        <dbReference type="PROSITE" id="PS50110"/>
    </source>
</evidence>
<evidence type="ECO:0000259" key="13">
    <source>
        <dbReference type="PROSITE" id="PS50885"/>
    </source>
</evidence>
<dbReference type="InterPro" id="IPR003594">
    <property type="entry name" value="HATPase_dom"/>
</dbReference>
<dbReference type="InterPro" id="IPR036890">
    <property type="entry name" value="HATPase_C_sf"/>
</dbReference>
<evidence type="ECO:0000256" key="1">
    <source>
        <dbReference type="ARBA" id="ARBA00000085"/>
    </source>
</evidence>
<dbReference type="CDD" id="cd16922">
    <property type="entry name" value="HATPase_EvgS-ArcB-TorS-like"/>
    <property type="match status" value="1"/>
</dbReference>
<dbReference type="Gene3D" id="6.10.340.10">
    <property type="match status" value="1"/>
</dbReference>
<keyword evidence="4 8" id="KW-0597">Phosphoprotein</keyword>
<dbReference type="InterPro" id="IPR004358">
    <property type="entry name" value="Sig_transdc_His_kin-like_C"/>
</dbReference>
<evidence type="ECO:0000256" key="4">
    <source>
        <dbReference type="ARBA" id="ARBA00022553"/>
    </source>
</evidence>
<dbReference type="Gene3D" id="3.40.50.2300">
    <property type="match status" value="1"/>
</dbReference>
<dbReference type="CDD" id="cd06225">
    <property type="entry name" value="HAMP"/>
    <property type="match status" value="1"/>
</dbReference>
<feature type="domain" description="HAMP" evidence="13">
    <location>
        <begin position="347"/>
        <end position="399"/>
    </location>
</feature>
<evidence type="ECO:0000256" key="7">
    <source>
        <dbReference type="ARBA" id="ARBA00023012"/>
    </source>
</evidence>
<dbReference type="RefSeq" id="WP_230222579.1">
    <property type="nucleotide sequence ID" value="NZ_JAJKFT010000010.1"/>
</dbReference>
<feature type="compositionally biased region" description="Polar residues" evidence="9">
    <location>
        <begin position="805"/>
        <end position="822"/>
    </location>
</feature>
<dbReference type="InterPro" id="IPR003661">
    <property type="entry name" value="HisK_dim/P_dom"/>
</dbReference>
<evidence type="ECO:0000256" key="8">
    <source>
        <dbReference type="PROSITE-ProRule" id="PRU00169"/>
    </source>
</evidence>
<feature type="region of interest" description="Disordered" evidence="9">
    <location>
        <begin position="799"/>
        <end position="841"/>
    </location>
</feature>
<evidence type="ECO:0000256" key="2">
    <source>
        <dbReference type="ARBA" id="ARBA00004370"/>
    </source>
</evidence>
<dbReference type="FunFam" id="3.30.565.10:FF:000010">
    <property type="entry name" value="Sensor histidine kinase RcsC"/>
    <property type="match status" value="1"/>
</dbReference>
<keyword evidence="7" id="KW-0902">Two-component regulatory system</keyword>
<dbReference type="InterPro" id="IPR005467">
    <property type="entry name" value="His_kinase_dom"/>
</dbReference>
<feature type="compositionally biased region" description="Low complexity" evidence="9">
    <location>
        <begin position="823"/>
        <end position="834"/>
    </location>
</feature>
<protein>
    <recommendedName>
        <fullName evidence="3">histidine kinase</fullName>
        <ecNumber evidence="3">2.7.13.3</ecNumber>
    </recommendedName>
</protein>
<keyword evidence="10" id="KW-0812">Transmembrane</keyword>
<dbReference type="Pfam" id="PF02518">
    <property type="entry name" value="HATPase_c"/>
    <property type="match status" value="1"/>
</dbReference>